<accession>A0ABY7DJI6</accession>
<feature type="compositionally biased region" description="Pro residues" evidence="1">
    <location>
        <begin position="853"/>
        <end position="871"/>
    </location>
</feature>
<dbReference type="InterPro" id="IPR015188">
    <property type="entry name" value="BRCA2_OB_3"/>
</dbReference>
<dbReference type="SUPFAM" id="SSF50249">
    <property type="entry name" value="Nucleic acid-binding proteins"/>
    <property type="match status" value="2"/>
</dbReference>
<keyword evidence="4" id="KW-1185">Reference proteome</keyword>
<feature type="compositionally biased region" description="Low complexity" evidence="1">
    <location>
        <begin position="818"/>
        <end position="836"/>
    </location>
</feature>
<dbReference type="Pfam" id="PF09103">
    <property type="entry name" value="BRCA-2_OB1"/>
    <property type="match status" value="1"/>
</dbReference>
<dbReference type="InterPro" id="IPR015205">
    <property type="entry name" value="Tower_dom"/>
</dbReference>
<evidence type="ECO:0000256" key="1">
    <source>
        <dbReference type="SAM" id="MobiDB-lite"/>
    </source>
</evidence>
<feature type="region of interest" description="Disordered" evidence="1">
    <location>
        <begin position="806"/>
        <end position="838"/>
    </location>
</feature>
<dbReference type="Pfam" id="PF09169">
    <property type="entry name" value="BRCA-2_helical"/>
    <property type="match status" value="1"/>
</dbReference>
<feature type="region of interest" description="Disordered" evidence="1">
    <location>
        <begin position="853"/>
        <end position="872"/>
    </location>
</feature>
<feature type="domain" description="Tower" evidence="2">
    <location>
        <begin position="359"/>
        <end position="400"/>
    </location>
</feature>
<dbReference type="InterPro" id="IPR036315">
    <property type="entry name" value="BRCA2_hlx_sf"/>
</dbReference>
<dbReference type="Pfam" id="PF09104">
    <property type="entry name" value="BRCA-2_OB3"/>
    <property type="match status" value="1"/>
</dbReference>
<dbReference type="PANTHER" id="PTHR11289">
    <property type="entry name" value="BREAST CANCER TYPE 2 SUSCEPTIBILITY PROTEIN BRCA2"/>
    <property type="match status" value="1"/>
</dbReference>
<dbReference type="SMART" id="SM01341">
    <property type="entry name" value="Tower"/>
    <property type="match status" value="1"/>
</dbReference>
<dbReference type="InterPro" id="IPR015187">
    <property type="entry name" value="BRCA2_OB_1"/>
</dbReference>
<dbReference type="Gene3D" id="6.10.70.10">
    <property type="match status" value="1"/>
</dbReference>
<evidence type="ECO:0000259" key="2">
    <source>
        <dbReference type="SMART" id="SM01341"/>
    </source>
</evidence>
<dbReference type="PANTHER" id="PTHR11289:SF0">
    <property type="entry name" value="BREAST CANCER TYPE 2 SUSCEPTIBILITY PROTEIN"/>
    <property type="match status" value="1"/>
</dbReference>
<protein>
    <submittedName>
        <fullName evidence="3">BRCA2-like protein</fullName>
    </submittedName>
</protein>
<dbReference type="InterPro" id="IPR015525">
    <property type="entry name" value="BRCA2"/>
</dbReference>
<dbReference type="Gene3D" id="2.40.50.140">
    <property type="entry name" value="Nucleic acid-binding proteins"/>
    <property type="match status" value="2"/>
</dbReference>
<proteinExistence type="predicted"/>
<dbReference type="InterPro" id="IPR015252">
    <property type="entry name" value="BRCA2_hlx"/>
</dbReference>
<dbReference type="InterPro" id="IPR012340">
    <property type="entry name" value="NA-bd_OB-fold"/>
</dbReference>
<dbReference type="SUPFAM" id="SSF81872">
    <property type="entry name" value="BRCA2 helical domain"/>
    <property type="match status" value="1"/>
</dbReference>
<evidence type="ECO:0000313" key="3">
    <source>
        <dbReference type="EMBL" id="WAQ97822.1"/>
    </source>
</evidence>
<evidence type="ECO:0000313" key="4">
    <source>
        <dbReference type="Proteomes" id="UP001164746"/>
    </source>
</evidence>
<sequence length="915" mass="102872">MFKTEHSACSDIKSKPILGNTHKNMLDVKREIHEEKQDDKELEIGSSNIQTSFVVPEETSRNMESNVKETKDFDEGDGIGMKKVVAKDTVCDVKEIVDVAMETGDDEFSQGEDDIFYCDLLEARRHQDMLIKKREMDKVHPRVGRLFEMKKSSIRYQLSDLHDRLANYERPNFGVVSSTAADYKFNLADHYGQGTSHVLVGDGAYLVPDDAGLIGKQEFYRGFLTVESVDRKLISEAWVYNHYRWIVWKLAAYTLTFSSIAQRCFTPEMVMLQLKYRYDREIDRAERSSIKKIYEQDDTPGKRMVQLYLSDGWYGIPAQVDSALTRLVLAGRIFVGQKLIMARAELVGGEDASTPLEYMEKLSGGGCLFRSGSAEERARREFESRKQTEMEKLYSRLQEEMEIEDRQEKKGRGVRKFGDREVAALQTGEEIHDAIQSAAQPDTVQSYLSERQLELLYDHQRCLQDQKRADLAARAFQERQVTPMIKFRLAGCARKDMDSKTSVMLTVWRPSPEISELQEGHRYQGEAEVLTVSDITERQAAYGEVDFVGLVIRMNHASMEGERGEDVMYLADWQGRLLALHFPAGIQAGGYELPREGEVWCCSSLQSRGRLLPSSLPTLTVSQEVTTLSTRPQGGLHRRAVDKLAQATKDKTIFLEKAKADLGDFLKDSNKCYTSSKAINPIKSIEEQLREDFGETSWQIMFEGDSSFSDIGEPQGDDGKGILPTTRQVYQTDIASNEECDNVAQVSQRCSSGSEEYTPVNNQFCSTDGDDIKQKISLETAMEVASTSEQTLGFPDSTEEFQKVTKQAPDCESLETPVKTSVNKSTSVSNQNVKNQTPIDPSQVVQASKLVHPPVPLTPTSTPHPPTPSPAQRPVVRAKIARLLSYGSPAALSPLNSVVPRSVIKTFKPPAFKKI</sequence>
<gene>
    <name evidence="3" type="ORF">MAR_022195</name>
</gene>
<dbReference type="SUPFAM" id="SSF81878">
    <property type="entry name" value="BRCA2 tower domain"/>
    <property type="match status" value="1"/>
</dbReference>
<organism evidence="3 4">
    <name type="scientific">Mya arenaria</name>
    <name type="common">Soft-shell clam</name>
    <dbReference type="NCBI Taxonomy" id="6604"/>
    <lineage>
        <taxon>Eukaryota</taxon>
        <taxon>Metazoa</taxon>
        <taxon>Spiralia</taxon>
        <taxon>Lophotrochozoa</taxon>
        <taxon>Mollusca</taxon>
        <taxon>Bivalvia</taxon>
        <taxon>Autobranchia</taxon>
        <taxon>Heteroconchia</taxon>
        <taxon>Euheterodonta</taxon>
        <taxon>Imparidentia</taxon>
        <taxon>Neoheterodontei</taxon>
        <taxon>Myida</taxon>
        <taxon>Myoidea</taxon>
        <taxon>Myidae</taxon>
        <taxon>Mya</taxon>
    </lineage>
</organism>
<dbReference type="EMBL" id="CP111014">
    <property type="protein sequence ID" value="WAQ97822.1"/>
    <property type="molecule type" value="Genomic_DNA"/>
</dbReference>
<dbReference type="Proteomes" id="UP001164746">
    <property type="component" value="Chromosome 3"/>
</dbReference>
<name>A0ABY7DJI6_MYAAR</name>
<reference evidence="3" key="1">
    <citation type="submission" date="2022-11" db="EMBL/GenBank/DDBJ databases">
        <title>Centuries of genome instability and evolution in soft-shell clam transmissible cancer (bioRxiv).</title>
        <authorList>
            <person name="Hart S.F.M."/>
            <person name="Yonemitsu M.A."/>
            <person name="Giersch R.M."/>
            <person name="Beal B.F."/>
            <person name="Arriagada G."/>
            <person name="Davis B.W."/>
            <person name="Ostrander E.A."/>
            <person name="Goff S.P."/>
            <person name="Metzger M.J."/>
        </authorList>
    </citation>
    <scope>NUCLEOTIDE SEQUENCE</scope>
    <source>
        <strain evidence="3">MELC-2E11</strain>
        <tissue evidence="3">Siphon/mantle</tissue>
    </source>
</reference>